<dbReference type="AlphaFoldDB" id="I4YSB5"/>
<gene>
    <name evidence="1" type="ORF">MicloDRAFT_00034080</name>
</gene>
<proteinExistence type="predicted"/>
<organism evidence="1 2">
    <name type="scientific">Microvirga lotononidis</name>
    <dbReference type="NCBI Taxonomy" id="864069"/>
    <lineage>
        <taxon>Bacteria</taxon>
        <taxon>Pseudomonadati</taxon>
        <taxon>Pseudomonadota</taxon>
        <taxon>Alphaproteobacteria</taxon>
        <taxon>Hyphomicrobiales</taxon>
        <taxon>Methylobacteriaceae</taxon>
        <taxon>Microvirga</taxon>
    </lineage>
</organism>
<sequence>MATLGGACKAPSIHGFTYPSRCFGPKQATMSQLLRPVAEERRTAEDRLYSAKLTELSTMGAWGVTCMSPPGLGCAKPLWQKRPIAPAA</sequence>
<accession>I4YSB5</accession>
<evidence type="ECO:0000313" key="2">
    <source>
        <dbReference type="Proteomes" id="UP000003947"/>
    </source>
</evidence>
<evidence type="ECO:0000313" key="1">
    <source>
        <dbReference type="EMBL" id="EIM26857.1"/>
    </source>
</evidence>
<dbReference type="Proteomes" id="UP000003947">
    <property type="component" value="Unassembled WGS sequence"/>
</dbReference>
<dbReference type="HOGENOM" id="CLU_2465586_0_0_5"/>
<keyword evidence="2" id="KW-1185">Reference proteome</keyword>
<protein>
    <submittedName>
        <fullName evidence="1">Uncharacterized protein</fullName>
    </submittedName>
</protein>
<dbReference type="STRING" id="864069.MicloDRAFT_00034080"/>
<name>I4YSB5_9HYPH</name>
<dbReference type="PATRIC" id="fig|864069.3.peg.3709"/>
<reference evidence="1 2" key="1">
    <citation type="submission" date="2012-02" db="EMBL/GenBank/DDBJ databases">
        <title>Improved High-Quality Draft sequence of Microvirga sp. WSM3557.</title>
        <authorList>
            <consortium name="US DOE Joint Genome Institute"/>
            <person name="Lucas S."/>
            <person name="Han J."/>
            <person name="Lapidus A."/>
            <person name="Cheng J.-F."/>
            <person name="Goodwin L."/>
            <person name="Pitluck S."/>
            <person name="Peters L."/>
            <person name="Zhang X."/>
            <person name="Detter J.C."/>
            <person name="Han C."/>
            <person name="Tapia R."/>
            <person name="Land M."/>
            <person name="Hauser L."/>
            <person name="Kyrpides N."/>
            <person name="Ivanova N."/>
            <person name="Pagani I."/>
            <person name="Brau L."/>
            <person name="Yates R."/>
            <person name="O'Hara G."/>
            <person name="Rui T."/>
            <person name="Howieson J."/>
            <person name="Reeve W."/>
            <person name="Woyke T."/>
        </authorList>
    </citation>
    <scope>NUCLEOTIDE SEQUENCE [LARGE SCALE GENOMIC DNA]</scope>
    <source>
        <strain evidence="1 2">WSM3557</strain>
    </source>
</reference>
<dbReference type="EMBL" id="JH660645">
    <property type="protein sequence ID" value="EIM26857.1"/>
    <property type="molecule type" value="Genomic_DNA"/>
</dbReference>